<dbReference type="AlphaFoldDB" id="A0A975GPK3"/>
<evidence type="ECO:0000313" key="17">
    <source>
        <dbReference type="Proteomes" id="UP000663722"/>
    </source>
</evidence>
<feature type="region of interest" description="Disordered" evidence="12">
    <location>
        <begin position="928"/>
        <end position="947"/>
    </location>
</feature>
<dbReference type="Gene3D" id="1.10.3810.10">
    <property type="entry name" value="Biosynthetic peptidoglycan transglycosylase-like"/>
    <property type="match status" value="1"/>
</dbReference>
<evidence type="ECO:0000256" key="5">
    <source>
        <dbReference type="ARBA" id="ARBA00022670"/>
    </source>
</evidence>
<dbReference type="GO" id="GO:0008955">
    <property type="term" value="F:peptidoglycan glycosyltransferase activity"/>
    <property type="evidence" value="ECO:0007669"/>
    <property type="project" value="UniProtKB-EC"/>
</dbReference>
<name>A0A975GPK3_9BACT</name>
<comment type="pathway">
    <text evidence="1">Cell wall biogenesis; peptidoglycan biosynthesis.</text>
</comment>
<reference evidence="16" key="1">
    <citation type="journal article" date="2021" name="Microb. Physiol.">
        <title>Proteogenomic Insights into the Physiology of Marine, Sulfate-Reducing, Filamentous Desulfonema limicola and Desulfonema magnum.</title>
        <authorList>
            <person name="Schnaars V."/>
            <person name="Wohlbrand L."/>
            <person name="Scheve S."/>
            <person name="Hinrichs C."/>
            <person name="Reinhardt R."/>
            <person name="Rabus R."/>
        </authorList>
    </citation>
    <scope>NUCLEOTIDE SEQUENCE</scope>
    <source>
        <strain evidence="16">4be13</strain>
    </source>
</reference>
<feature type="domain" description="Penicillin-binding protein transpeptidase" evidence="14">
    <location>
        <begin position="845"/>
        <end position="944"/>
    </location>
</feature>
<dbReference type="Gene3D" id="3.40.710.10">
    <property type="entry name" value="DD-peptidase/beta-lactamase superfamily"/>
    <property type="match status" value="1"/>
</dbReference>
<organism evidence="16 17">
    <name type="scientific">Desulfonema magnum</name>
    <dbReference type="NCBI Taxonomy" id="45655"/>
    <lineage>
        <taxon>Bacteria</taxon>
        <taxon>Pseudomonadati</taxon>
        <taxon>Thermodesulfobacteriota</taxon>
        <taxon>Desulfobacteria</taxon>
        <taxon>Desulfobacterales</taxon>
        <taxon>Desulfococcaceae</taxon>
        <taxon>Desulfonema</taxon>
    </lineage>
</organism>
<keyword evidence="13" id="KW-1133">Transmembrane helix</keyword>
<keyword evidence="5" id="KW-0645">Protease</keyword>
<dbReference type="Pfam" id="PF00905">
    <property type="entry name" value="Transpeptidase"/>
    <property type="match status" value="1"/>
</dbReference>
<evidence type="ECO:0000256" key="2">
    <source>
        <dbReference type="ARBA" id="ARBA00007090"/>
    </source>
</evidence>
<evidence type="ECO:0000256" key="13">
    <source>
        <dbReference type="SAM" id="Phobius"/>
    </source>
</evidence>
<dbReference type="InterPro" id="IPR001264">
    <property type="entry name" value="Glyco_trans_51"/>
</dbReference>
<dbReference type="EC" id="2.4.99.28" evidence="10"/>
<dbReference type="GO" id="GO:0006508">
    <property type="term" value="P:proteolysis"/>
    <property type="evidence" value="ECO:0007669"/>
    <property type="project" value="UniProtKB-KW"/>
</dbReference>
<evidence type="ECO:0000256" key="1">
    <source>
        <dbReference type="ARBA" id="ARBA00004752"/>
    </source>
</evidence>
<evidence type="ECO:0000259" key="15">
    <source>
        <dbReference type="Pfam" id="PF00912"/>
    </source>
</evidence>
<evidence type="ECO:0000313" key="16">
    <source>
        <dbReference type="EMBL" id="QTA88003.1"/>
    </source>
</evidence>
<feature type="transmembrane region" description="Helical" evidence="13">
    <location>
        <begin position="34"/>
        <end position="52"/>
    </location>
</feature>
<keyword evidence="17" id="KW-1185">Reference proteome</keyword>
<dbReference type="PANTHER" id="PTHR32282">
    <property type="entry name" value="BINDING PROTEIN TRANSPEPTIDASE, PUTATIVE-RELATED"/>
    <property type="match status" value="1"/>
</dbReference>
<dbReference type="SUPFAM" id="SSF53955">
    <property type="entry name" value="Lysozyme-like"/>
    <property type="match status" value="1"/>
</dbReference>
<keyword evidence="8" id="KW-0378">Hydrolase</keyword>
<protein>
    <recommendedName>
        <fullName evidence="10">peptidoglycan glycosyltransferase</fullName>
        <ecNumber evidence="10">2.4.99.28</ecNumber>
    </recommendedName>
</protein>
<evidence type="ECO:0000256" key="10">
    <source>
        <dbReference type="ARBA" id="ARBA00044770"/>
    </source>
</evidence>
<keyword evidence="13" id="KW-0812">Transmembrane</keyword>
<evidence type="ECO:0000259" key="14">
    <source>
        <dbReference type="Pfam" id="PF00905"/>
    </source>
</evidence>
<keyword evidence="13" id="KW-0472">Membrane</keyword>
<evidence type="ECO:0000256" key="9">
    <source>
        <dbReference type="ARBA" id="ARBA00023268"/>
    </source>
</evidence>
<feature type="domain" description="Glycosyl transferase family 51" evidence="15">
    <location>
        <begin position="160"/>
        <end position="355"/>
    </location>
</feature>
<dbReference type="Proteomes" id="UP000663722">
    <property type="component" value="Chromosome"/>
</dbReference>
<dbReference type="InterPro" id="IPR050396">
    <property type="entry name" value="Glycosyltr_51/Transpeptidase"/>
</dbReference>
<keyword evidence="7" id="KW-0808">Transferase</keyword>
<dbReference type="InterPro" id="IPR023346">
    <property type="entry name" value="Lysozyme-like_dom_sf"/>
</dbReference>
<comment type="similarity">
    <text evidence="2">In the C-terminal section; belongs to the transpeptidase family.</text>
</comment>
<dbReference type="InterPro" id="IPR012338">
    <property type="entry name" value="Beta-lactam/transpept-like"/>
</dbReference>
<keyword evidence="9" id="KW-0511">Multifunctional enzyme</keyword>
<comment type="catalytic activity">
    <reaction evidence="11">
        <text>[GlcNAc-(1-&gt;4)-Mur2Ac(oyl-L-Ala-gamma-D-Glu-L-Lys-D-Ala-D-Ala)](n)-di-trans,octa-cis-undecaprenyl diphosphate + beta-D-GlcNAc-(1-&gt;4)-Mur2Ac(oyl-L-Ala-gamma-D-Glu-L-Lys-D-Ala-D-Ala)-di-trans,octa-cis-undecaprenyl diphosphate = [GlcNAc-(1-&gt;4)-Mur2Ac(oyl-L-Ala-gamma-D-Glu-L-Lys-D-Ala-D-Ala)](n+1)-di-trans,octa-cis-undecaprenyl diphosphate + di-trans,octa-cis-undecaprenyl diphosphate + H(+)</text>
        <dbReference type="Rhea" id="RHEA:23708"/>
        <dbReference type="Rhea" id="RHEA-COMP:9602"/>
        <dbReference type="Rhea" id="RHEA-COMP:9603"/>
        <dbReference type="ChEBI" id="CHEBI:15378"/>
        <dbReference type="ChEBI" id="CHEBI:58405"/>
        <dbReference type="ChEBI" id="CHEBI:60033"/>
        <dbReference type="ChEBI" id="CHEBI:78435"/>
        <dbReference type="EC" id="2.4.99.28"/>
    </reaction>
</comment>
<dbReference type="GO" id="GO:0009252">
    <property type="term" value="P:peptidoglycan biosynthetic process"/>
    <property type="evidence" value="ECO:0007669"/>
    <property type="project" value="TreeGrafter"/>
</dbReference>
<comment type="similarity">
    <text evidence="3">In the N-terminal section; belongs to the glycosyltransferase 51 family.</text>
</comment>
<evidence type="ECO:0000256" key="7">
    <source>
        <dbReference type="ARBA" id="ARBA00022679"/>
    </source>
</evidence>
<dbReference type="Pfam" id="PF00912">
    <property type="entry name" value="Transgly"/>
    <property type="match status" value="1"/>
</dbReference>
<dbReference type="GO" id="GO:0030288">
    <property type="term" value="C:outer membrane-bounded periplasmic space"/>
    <property type="evidence" value="ECO:0007669"/>
    <property type="project" value="TreeGrafter"/>
</dbReference>
<evidence type="ECO:0000256" key="8">
    <source>
        <dbReference type="ARBA" id="ARBA00022801"/>
    </source>
</evidence>
<dbReference type="GO" id="GO:0004180">
    <property type="term" value="F:carboxypeptidase activity"/>
    <property type="evidence" value="ECO:0007669"/>
    <property type="project" value="UniProtKB-KW"/>
</dbReference>
<dbReference type="KEGG" id="dmm:dnm_040430"/>
<keyword evidence="4" id="KW-0121">Carboxypeptidase</keyword>
<evidence type="ECO:0000256" key="4">
    <source>
        <dbReference type="ARBA" id="ARBA00022645"/>
    </source>
</evidence>
<evidence type="ECO:0000256" key="11">
    <source>
        <dbReference type="ARBA" id="ARBA00049902"/>
    </source>
</evidence>
<gene>
    <name evidence="16" type="ORF">dnm_040430</name>
</gene>
<dbReference type="EMBL" id="CP061800">
    <property type="protein sequence ID" value="QTA88003.1"/>
    <property type="molecule type" value="Genomic_DNA"/>
</dbReference>
<dbReference type="InterPro" id="IPR001460">
    <property type="entry name" value="PCN-bd_Tpept"/>
</dbReference>
<dbReference type="RefSeq" id="WP_207682967.1">
    <property type="nucleotide sequence ID" value="NZ_CP061800.1"/>
</dbReference>
<dbReference type="GO" id="GO:0008658">
    <property type="term" value="F:penicillin binding"/>
    <property type="evidence" value="ECO:0007669"/>
    <property type="project" value="InterPro"/>
</dbReference>
<accession>A0A975GPK3</accession>
<proteinExistence type="inferred from homology"/>
<evidence type="ECO:0000256" key="12">
    <source>
        <dbReference type="SAM" id="MobiDB-lite"/>
    </source>
</evidence>
<keyword evidence="6" id="KW-0328">Glycosyltransferase</keyword>
<sequence>MGNFSDKVEIRTNWGRVKRPFETYGLTETHNRRLRPWFLIILLLISLSAGIWNEIHTSFFQARFLSQYAEKLSYWVEPGQSQDIIFPKNGPFNKRHGYDRIPEFQSRLKVKSYHVTEQARFSPELLKTSKQGVTPPFQEKPAVGLVIRDSEGQVIYDTIAKRQVFDQFDHIPPLMVKSLLFIEDREMDNPVLPFRNPVINWNRLVMAGILYGASKLRLPVHVEGGSTLATQLEKYRYSPNGNTYSVFDKLRQMTAATLRVYKEGPDTRAVRHQIVLDYINTAPLAAVPGHGEIYGMGEGFYSWFGMDVPEVRQAFILPDTDPGKARVFKQALCLVCAVRAPSYYLIYDHDALENRVSGYVNLLEKEGLINTDFASRVREAPVVFAPGEYVSVSVSSAMRKAINAVRTSLTRNLDVPGYYDLDRMDLEVETTINSTLQKEVSELFEKLKDPDFIKENGLKAHRLLASGDPDKVIYSFLLFESTPYGNALRVRADNLKQPFDLNGGMKLILGSTAKLRTLAHYLEIIALVYREFSDLDRKGLKKAYAKARDPITRWVARAMRQNRDLSLEELLQRSLKRTYSASAKETFFTGGGIHTFQNFRAADNHRIITVKEATIRSVNLVFIRLIRDLVRYHRVRLPYDADKVLADSKNPDRRRLLEEIADDEAKLHLSRFYKAYKKLSPDKILKRLLKHRVTSARHLGIVFFAWHPGAGAEEFSRWLEDRGINVSPVKARYLTNIYSKPHLTLSDYGYLLKKHPLELWCAGEFIRSPGISWKKLLPKSVDARRICSAWLLKPKMRRPQDLRLRTRIEKDAFVNITSSWRNLGFPFKKLVPSYSTSIGSSCDQPAALAELIGIIVNDGIRRPAVSIQKIRMASGTPYHTVFDISRPSGNQVMEPAVARTLCAVLQAVVEEGTARRVKGAFTKTDKTPIRVGGKTGTGDNRSKKFSRSGDMISSKAVNRTATFAFYIGDRYFGVITAFVSGTEANDYNFTSGLPVSILKLLAPALGEHLDSPEKPGFLPVPPTFVETRSPVKRLSGVTNLQNRPAT</sequence>
<evidence type="ECO:0000256" key="3">
    <source>
        <dbReference type="ARBA" id="ARBA00007739"/>
    </source>
</evidence>
<dbReference type="PANTHER" id="PTHR32282:SF24">
    <property type="entry name" value="GLYCOSYL TRANSFERASE FAMILY 51 DOMAIN-CONTAINING PROTEIN"/>
    <property type="match status" value="1"/>
</dbReference>
<dbReference type="InterPro" id="IPR036950">
    <property type="entry name" value="PBP_transglycosylase"/>
</dbReference>
<dbReference type="SUPFAM" id="SSF56601">
    <property type="entry name" value="beta-lactamase/transpeptidase-like"/>
    <property type="match status" value="1"/>
</dbReference>
<evidence type="ECO:0000256" key="6">
    <source>
        <dbReference type="ARBA" id="ARBA00022676"/>
    </source>
</evidence>